<reference evidence="2" key="1">
    <citation type="submission" date="2021-01" db="EMBL/GenBank/DDBJ databases">
        <authorList>
            <person name="Corre E."/>
            <person name="Pelletier E."/>
            <person name="Niang G."/>
            <person name="Scheremetjew M."/>
            <person name="Finn R."/>
            <person name="Kale V."/>
            <person name="Holt S."/>
            <person name="Cochrane G."/>
            <person name="Meng A."/>
            <person name="Brown T."/>
            <person name="Cohen L."/>
        </authorList>
    </citation>
    <scope>NUCLEOTIDE SEQUENCE</scope>
    <source>
        <strain evidence="2">CCAP979/52</strain>
    </source>
</reference>
<protein>
    <recommendedName>
        <fullName evidence="1">Dynein heavy chain C-terminal domain-containing protein</fullName>
    </recommendedName>
</protein>
<dbReference type="GO" id="GO:0030286">
    <property type="term" value="C:dynein complex"/>
    <property type="evidence" value="ECO:0007669"/>
    <property type="project" value="InterPro"/>
</dbReference>
<sequence length="208" mass="23979">MAIRDVLNDVVPREWVDRSYPSLKSLSLWVLDLVQRVQQLQAWTQDFSLLRVTWLPGLFAPRAFLAAIMQSAARINNWKLEDVSIMVEVTKKEPEDVTIAARDGAYIHGFFLEGARWDRRTKSLEEVRGRLAISLMPVILIKAVQRLDYEGQELYLCPVYRTQRRQAAELIFFAHLPSMRFPASQWTLAGVAMTAEAIDDEIFAERKI</sequence>
<dbReference type="EMBL" id="HBEZ01027615">
    <property type="protein sequence ID" value="CAD8637577.1"/>
    <property type="molecule type" value="Transcribed_RNA"/>
</dbReference>
<dbReference type="PANTHER" id="PTHR22878">
    <property type="entry name" value="DYNEIN HEAVY CHAIN 6, AXONEMAL-LIKE-RELATED"/>
    <property type="match status" value="1"/>
</dbReference>
<dbReference type="Gene3D" id="1.20.1270.280">
    <property type="match status" value="1"/>
</dbReference>
<dbReference type="AlphaFoldDB" id="A0A7S0MCH4"/>
<dbReference type="InterPro" id="IPR026983">
    <property type="entry name" value="DHC"/>
</dbReference>
<dbReference type="Gene3D" id="3.10.490.20">
    <property type="match status" value="1"/>
</dbReference>
<dbReference type="FunFam" id="3.10.490.20:FF:000009">
    <property type="entry name" value="Dynein heavy chain 4"/>
    <property type="match status" value="1"/>
</dbReference>
<evidence type="ECO:0000259" key="1">
    <source>
        <dbReference type="Pfam" id="PF18199"/>
    </source>
</evidence>
<gene>
    <name evidence="2" type="ORF">CCUR1050_LOCUS15261</name>
</gene>
<proteinExistence type="predicted"/>
<dbReference type="InterPro" id="IPR041228">
    <property type="entry name" value="Dynein_C"/>
</dbReference>
<accession>A0A7S0MCH4</accession>
<feature type="domain" description="Dynein heavy chain C-terminal" evidence="1">
    <location>
        <begin position="3"/>
        <end position="194"/>
    </location>
</feature>
<dbReference type="GO" id="GO:0007018">
    <property type="term" value="P:microtubule-based movement"/>
    <property type="evidence" value="ECO:0007669"/>
    <property type="project" value="InterPro"/>
</dbReference>
<name>A0A7S0MCH4_9CRYP</name>
<dbReference type="GO" id="GO:0051959">
    <property type="term" value="F:dynein light intermediate chain binding"/>
    <property type="evidence" value="ECO:0007669"/>
    <property type="project" value="InterPro"/>
</dbReference>
<organism evidence="2">
    <name type="scientific">Cryptomonas curvata</name>
    <dbReference type="NCBI Taxonomy" id="233186"/>
    <lineage>
        <taxon>Eukaryota</taxon>
        <taxon>Cryptophyceae</taxon>
        <taxon>Cryptomonadales</taxon>
        <taxon>Cryptomonadaceae</taxon>
        <taxon>Cryptomonas</taxon>
    </lineage>
</organism>
<dbReference type="PANTHER" id="PTHR22878:SF69">
    <property type="entry name" value="DYNEIN HEAVY CHAIN"/>
    <property type="match status" value="1"/>
</dbReference>
<dbReference type="Pfam" id="PF18199">
    <property type="entry name" value="Dynein_C"/>
    <property type="match status" value="1"/>
</dbReference>
<dbReference type="GO" id="GO:0045505">
    <property type="term" value="F:dynein intermediate chain binding"/>
    <property type="evidence" value="ECO:0007669"/>
    <property type="project" value="InterPro"/>
</dbReference>
<dbReference type="InterPro" id="IPR043160">
    <property type="entry name" value="Dynein_C_barrel"/>
</dbReference>
<evidence type="ECO:0000313" key="2">
    <source>
        <dbReference type="EMBL" id="CAD8637577.1"/>
    </source>
</evidence>